<feature type="transmembrane region" description="Helical" evidence="5">
    <location>
        <begin position="165"/>
        <end position="186"/>
    </location>
</feature>
<dbReference type="Pfam" id="PF00892">
    <property type="entry name" value="EamA"/>
    <property type="match status" value="2"/>
</dbReference>
<feature type="transmembrane region" description="Helical" evidence="5">
    <location>
        <begin position="284"/>
        <end position="302"/>
    </location>
</feature>
<dbReference type="PANTHER" id="PTHR32322">
    <property type="entry name" value="INNER MEMBRANE TRANSPORTER"/>
    <property type="match status" value="1"/>
</dbReference>
<feature type="transmembrane region" description="Helical" evidence="5">
    <location>
        <begin position="142"/>
        <end position="159"/>
    </location>
</feature>
<reference evidence="7" key="1">
    <citation type="submission" date="2019-06" db="EMBL/GenBank/DDBJ databases">
        <authorList>
            <person name="Murdoch R.W."/>
            <person name="Fathepure B."/>
        </authorList>
    </citation>
    <scope>NUCLEOTIDE SEQUENCE</scope>
</reference>
<protein>
    <recommendedName>
        <fullName evidence="6">EamA domain-containing protein</fullName>
    </recommendedName>
</protein>
<keyword evidence="2 5" id="KW-0812">Transmembrane</keyword>
<feature type="transmembrane region" description="Helical" evidence="5">
    <location>
        <begin position="20"/>
        <end position="41"/>
    </location>
</feature>
<feature type="transmembrane region" description="Helical" evidence="5">
    <location>
        <begin position="104"/>
        <end position="130"/>
    </location>
</feature>
<dbReference type="PANTHER" id="PTHR32322:SF2">
    <property type="entry name" value="EAMA DOMAIN-CONTAINING PROTEIN"/>
    <property type="match status" value="1"/>
</dbReference>
<proteinExistence type="predicted"/>
<dbReference type="GO" id="GO:0016020">
    <property type="term" value="C:membrane"/>
    <property type="evidence" value="ECO:0007669"/>
    <property type="project" value="UniProtKB-SubCell"/>
</dbReference>
<gene>
    <name evidence="7" type="ORF">KBTEX_01843</name>
</gene>
<feature type="domain" description="EamA" evidence="6">
    <location>
        <begin position="16"/>
        <end position="153"/>
    </location>
</feature>
<dbReference type="EMBL" id="MN079103">
    <property type="protein sequence ID" value="QEA05520.1"/>
    <property type="molecule type" value="Genomic_DNA"/>
</dbReference>
<name>A0A5B8R9S7_9ZZZZ</name>
<dbReference type="InterPro" id="IPR050638">
    <property type="entry name" value="AA-Vitamin_Transporters"/>
</dbReference>
<evidence type="ECO:0000256" key="4">
    <source>
        <dbReference type="ARBA" id="ARBA00023136"/>
    </source>
</evidence>
<dbReference type="AlphaFoldDB" id="A0A5B8R9S7"/>
<evidence type="ECO:0000256" key="3">
    <source>
        <dbReference type="ARBA" id="ARBA00022989"/>
    </source>
</evidence>
<feature type="transmembrane region" description="Helical" evidence="5">
    <location>
        <begin position="259"/>
        <end position="278"/>
    </location>
</feature>
<keyword evidence="4 5" id="KW-0472">Membrane</keyword>
<evidence type="ECO:0000259" key="6">
    <source>
        <dbReference type="Pfam" id="PF00892"/>
    </source>
</evidence>
<accession>A0A5B8R9S7</accession>
<organism evidence="7">
    <name type="scientific">uncultured organism</name>
    <dbReference type="NCBI Taxonomy" id="155900"/>
    <lineage>
        <taxon>unclassified sequences</taxon>
        <taxon>environmental samples</taxon>
    </lineage>
</organism>
<feature type="domain" description="EamA" evidence="6">
    <location>
        <begin position="166"/>
        <end position="298"/>
    </location>
</feature>
<evidence type="ECO:0000313" key="7">
    <source>
        <dbReference type="EMBL" id="QEA05520.1"/>
    </source>
</evidence>
<feature type="transmembrane region" description="Helical" evidence="5">
    <location>
        <begin position="47"/>
        <end position="68"/>
    </location>
</feature>
<dbReference type="InterPro" id="IPR037185">
    <property type="entry name" value="EmrE-like"/>
</dbReference>
<evidence type="ECO:0000256" key="1">
    <source>
        <dbReference type="ARBA" id="ARBA00004141"/>
    </source>
</evidence>
<comment type="subcellular location">
    <subcellularLocation>
        <location evidence="1">Membrane</location>
        <topology evidence="1">Multi-pass membrane protein</topology>
    </subcellularLocation>
</comment>
<feature type="transmembrane region" description="Helical" evidence="5">
    <location>
        <begin position="80"/>
        <end position="98"/>
    </location>
</feature>
<feature type="transmembrane region" description="Helical" evidence="5">
    <location>
        <begin position="198"/>
        <end position="218"/>
    </location>
</feature>
<evidence type="ECO:0000256" key="2">
    <source>
        <dbReference type="ARBA" id="ARBA00022692"/>
    </source>
</evidence>
<feature type="transmembrane region" description="Helical" evidence="5">
    <location>
        <begin position="224"/>
        <end position="247"/>
    </location>
</feature>
<dbReference type="InterPro" id="IPR000620">
    <property type="entry name" value="EamA_dom"/>
</dbReference>
<keyword evidence="3 5" id="KW-1133">Transmembrane helix</keyword>
<evidence type="ECO:0000256" key="5">
    <source>
        <dbReference type="SAM" id="Phobius"/>
    </source>
</evidence>
<dbReference type="SUPFAM" id="SSF103481">
    <property type="entry name" value="Multidrug resistance efflux transporter EmrE"/>
    <property type="match status" value="2"/>
</dbReference>
<sequence>MPGARTGDGRDGASLRGAALVATAAGLWSTTSIVARLAFTAGALPPLVLGSVRLLLVTPLFLVAIAVLRGRHGIVPARTAWPFITGLGLAQAAYQGLYLTAVSWVGAGLATLVTLCSAPVITAVLAGVVLGEPLTRRTAEGMVGAITGTVLVVAFGETITAGPMLWWGVAASLAAGLVYALFTLLSRRAGHYCHPLQSACFGFAVGGIALAPAAAWSASAAAPLTVTGLAAVVYITLVPTFVGYIAFFQGMRVTPATASTIIVTLEPLVVAVLAWALLGEALGPWGMAGAVLLTASVLRVTGVGRRR</sequence>